<sequence length="104" mass="12068">MLFHKLLVQDLGAHNCSPQSKFRAIIEKHGKNRSRRIEKFRELGVAFLDHKDIENNEVAASFCDEKIKLGMHLISVGGEFLHVANYEEVMQIFNNYLMKLPLKK</sequence>
<dbReference type="Proteomes" id="UP000245872">
    <property type="component" value="Chromosome"/>
</dbReference>
<evidence type="ECO:0000313" key="1">
    <source>
        <dbReference type="EMBL" id="AWN82011.1"/>
    </source>
</evidence>
<accession>A0A2Z3L9F8</accession>
<evidence type="ECO:0000313" key="2">
    <source>
        <dbReference type="Proteomes" id="UP000245872"/>
    </source>
</evidence>
<proteinExistence type="predicted"/>
<organism evidence="1 2">
    <name type="scientific">Candidatus Cardinium hertigii</name>
    <dbReference type="NCBI Taxonomy" id="247481"/>
    <lineage>
        <taxon>Bacteria</taxon>
        <taxon>Pseudomonadati</taxon>
        <taxon>Bacteroidota</taxon>
        <taxon>Cytophagia</taxon>
        <taxon>Cytophagales</taxon>
        <taxon>Amoebophilaceae</taxon>
        <taxon>Candidatus Cardinium</taxon>
    </lineage>
</organism>
<dbReference type="AlphaFoldDB" id="A0A2Z3L9F8"/>
<dbReference type="EMBL" id="CP029619">
    <property type="protein sequence ID" value="AWN82011.1"/>
    <property type="molecule type" value="Genomic_DNA"/>
</dbReference>
<protein>
    <submittedName>
        <fullName evidence="1">Uncharacterized protein</fullName>
    </submittedName>
</protein>
<dbReference type="KEGG" id="cher:DK880_00700"/>
<gene>
    <name evidence="1" type="ORF">DK880_00700</name>
</gene>
<reference evidence="1 2" key="1">
    <citation type="submission" date="2018-05" db="EMBL/GenBank/DDBJ databases">
        <title>Candidatus Cardinium hertigii Genome Assembly.</title>
        <authorList>
            <person name="Showmaker K.C."/>
            <person name="Walden K.O."/>
            <person name="Fields C.J."/>
            <person name="Lambert K.N."/>
            <person name="Hudson M.E."/>
        </authorList>
    </citation>
    <scope>NUCLEOTIDE SEQUENCE [LARGE SCALE GENOMIC DNA]</scope>
    <source>
        <strain evidence="2">cHgTN10</strain>
    </source>
</reference>
<name>A0A2Z3L9F8_9BACT</name>
<keyword evidence="2" id="KW-1185">Reference proteome</keyword>